<dbReference type="OrthoDB" id="428683at2"/>
<dbReference type="Pfam" id="PF09722">
    <property type="entry name" value="Xre_MbcA_ParS_C"/>
    <property type="match status" value="1"/>
</dbReference>
<dbReference type="NCBIfam" id="TIGR02293">
    <property type="entry name" value="TAS_TIGR02293"/>
    <property type="match status" value="1"/>
</dbReference>
<dbReference type="EMBL" id="FPBO01000006">
    <property type="protein sequence ID" value="SFU61957.1"/>
    <property type="molecule type" value="Genomic_DNA"/>
</dbReference>
<feature type="domain" description="Antitoxin Xre-like helix-turn-helix" evidence="2">
    <location>
        <begin position="32"/>
        <end position="91"/>
    </location>
</feature>
<dbReference type="RefSeq" id="WP_093555065.1">
    <property type="nucleotide sequence ID" value="NZ_FPBO01000006.1"/>
</dbReference>
<dbReference type="InterPro" id="IPR024467">
    <property type="entry name" value="Xre/MbcA/ParS-like_toxin-bd"/>
</dbReference>
<gene>
    <name evidence="3" type="ORF">SAMN05216552_100652</name>
</gene>
<evidence type="ECO:0000259" key="2">
    <source>
        <dbReference type="Pfam" id="PF20432"/>
    </source>
</evidence>
<evidence type="ECO:0000259" key="1">
    <source>
        <dbReference type="Pfam" id="PF09722"/>
    </source>
</evidence>
<organism evidence="3 4">
    <name type="scientific">Pseudoduganella namucuonensis</name>
    <dbReference type="NCBI Taxonomy" id="1035707"/>
    <lineage>
        <taxon>Bacteria</taxon>
        <taxon>Pseudomonadati</taxon>
        <taxon>Pseudomonadota</taxon>
        <taxon>Betaproteobacteria</taxon>
        <taxon>Burkholderiales</taxon>
        <taxon>Oxalobacteraceae</taxon>
        <taxon>Telluria group</taxon>
        <taxon>Pseudoduganella</taxon>
    </lineage>
</organism>
<dbReference type="Pfam" id="PF20432">
    <property type="entry name" value="Xre-like-HTH"/>
    <property type="match status" value="1"/>
</dbReference>
<protein>
    <submittedName>
        <fullName evidence="3">Putative toxin-antitoxin system antitoxin component, TIGR02293 family</fullName>
    </submittedName>
</protein>
<dbReference type="STRING" id="1035707.SAMN05216552_100652"/>
<sequence length="149" mass="16240">MRIEAVTAPAAEDDNAFAALMRQTADDRLGAMTAIREGFPASMLKEAGTYFEVPASRIRAVVRLPETTAHSLVKRGGNLDAAVSERLWRLADLMWMARDVFEDENAAKIWLRTPSLAFRSLAPMDYLDTEPGAMSVRQVLNAIATGGAA</sequence>
<dbReference type="Proteomes" id="UP000199391">
    <property type="component" value="Unassembled WGS sequence"/>
</dbReference>
<accession>A0A1I7HMH7</accession>
<dbReference type="AlphaFoldDB" id="A0A1I7HMH7"/>
<reference evidence="4" key="1">
    <citation type="submission" date="2016-10" db="EMBL/GenBank/DDBJ databases">
        <authorList>
            <person name="Varghese N."/>
            <person name="Submissions S."/>
        </authorList>
    </citation>
    <scope>NUCLEOTIDE SEQUENCE [LARGE SCALE GENOMIC DNA]</scope>
    <source>
        <strain evidence="4">CGMCC 1.11014</strain>
    </source>
</reference>
<evidence type="ECO:0000313" key="4">
    <source>
        <dbReference type="Proteomes" id="UP000199391"/>
    </source>
</evidence>
<evidence type="ECO:0000313" key="3">
    <source>
        <dbReference type="EMBL" id="SFU61957.1"/>
    </source>
</evidence>
<dbReference type="InterPro" id="IPR046847">
    <property type="entry name" value="Xre-like_HTH"/>
</dbReference>
<name>A0A1I7HMH7_9BURK</name>
<dbReference type="InterPro" id="IPR011979">
    <property type="entry name" value="Antitox_Xre"/>
</dbReference>
<keyword evidence="4" id="KW-1185">Reference proteome</keyword>
<dbReference type="GO" id="GO:0003677">
    <property type="term" value="F:DNA binding"/>
    <property type="evidence" value="ECO:0007669"/>
    <property type="project" value="InterPro"/>
</dbReference>
<feature type="domain" description="Antitoxin Xre/MbcA/ParS-like toxin-binding" evidence="1">
    <location>
        <begin position="97"/>
        <end position="146"/>
    </location>
</feature>
<proteinExistence type="predicted"/>